<proteinExistence type="predicted"/>
<reference evidence="2" key="1">
    <citation type="journal article" date="2023" name="Int. J. Syst. Evol. Microbiol.">
        <title>Mesoterricola silvestris gen. nov., sp. nov., Mesoterricola sediminis sp. nov., Geothrix oryzae sp. nov., Geothrix edaphica sp. nov., Geothrix rubra sp. nov., and Geothrix limicola sp. nov., six novel members of Acidobacteriota isolated from soils.</title>
        <authorList>
            <person name="Itoh H."/>
            <person name="Sugisawa Y."/>
            <person name="Mise K."/>
            <person name="Xu Z."/>
            <person name="Kuniyasu M."/>
            <person name="Ushijima N."/>
            <person name="Kawano K."/>
            <person name="Kobayashi E."/>
            <person name="Shiratori Y."/>
            <person name="Masuda Y."/>
            <person name="Senoo K."/>
        </authorList>
    </citation>
    <scope>NUCLEOTIDE SEQUENCE [LARGE SCALE GENOMIC DNA]</scope>
    <source>
        <strain evidence="2">W79</strain>
    </source>
</reference>
<evidence type="ECO:0000313" key="2">
    <source>
        <dbReference type="Proteomes" id="UP001238179"/>
    </source>
</evidence>
<keyword evidence="2" id="KW-1185">Reference proteome</keyword>
<dbReference type="EMBL" id="AP027080">
    <property type="protein sequence ID" value="BDU73159.1"/>
    <property type="molecule type" value="Genomic_DNA"/>
</dbReference>
<dbReference type="Proteomes" id="UP001238179">
    <property type="component" value="Chromosome"/>
</dbReference>
<sequence length="237" mass="26032">MSFRQAVLELNEGNQTLFSKDLGAFAGFLFEVGIGKVATNGNLETALAFEAGKLEKLLRKRHLEVEEDAAETGVHARMQAHLLRIGQSLGMEVWVARNDRNASNHYGGTLGERSLQTLPLKGLPPDTLSTVELIDVLWLSEGQVVCGFEVEKSTSIYSGILRLQDLSLSIPEPAPELYLVAPDSREGEVRAQLSRPTFSGLANRPSLVTFKDLEAHCEAICRFGADRGVMQKLARRI</sequence>
<gene>
    <name evidence="1" type="ORF">METEAL_23330</name>
</gene>
<evidence type="ECO:0000313" key="1">
    <source>
        <dbReference type="EMBL" id="BDU73159.1"/>
    </source>
</evidence>
<dbReference type="AlphaFoldDB" id="A0AA48K8Q0"/>
<accession>A0AA48K8Q0</accession>
<dbReference type="KEGG" id="msil:METEAL_23330"/>
<name>A0AA48K8Q0_9BACT</name>
<protein>
    <submittedName>
        <fullName evidence="1">Uncharacterized protein</fullName>
    </submittedName>
</protein>
<organism evidence="1 2">
    <name type="scientific">Mesoterricola silvestris</name>
    <dbReference type="NCBI Taxonomy" id="2927979"/>
    <lineage>
        <taxon>Bacteria</taxon>
        <taxon>Pseudomonadati</taxon>
        <taxon>Acidobacteriota</taxon>
        <taxon>Holophagae</taxon>
        <taxon>Holophagales</taxon>
        <taxon>Holophagaceae</taxon>
        <taxon>Mesoterricola</taxon>
    </lineage>
</organism>